<feature type="region of interest" description="Disordered" evidence="1">
    <location>
        <begin position="1"/>
        <end position="21"/>
    </location>
</feature>
<evidence type="ECO:0000313" key="2">
    <source>
        <dbReference type="EMBL" id="RRT40275.1"/>
    </source>
</evidence>
<feature type="compositionally biased region" description="Basic residues" evidence="1">
    <location>
        <begin position="10"/>
        <end position="21"/>
    </location>
</feature>
<dbReference type="Proteomes" id="UP000287651">
    <property type="component" value="Unassembled WGS sequence"/>
</dbReference>
<gene>
    <name evidence="2" type="ORF">B296_00039241</name>
</gene>
<dbReference type="EMBL" id="AMZH03019503">
    <property type="protein sequence ID" value="RRT40275.1"/>
    <property type="molecule type" value="Genomic_DNA"/>
</dbReference>
<feature type="non-terminal residue" evidence="2">
    <location>
        <position position="76"/>
    </location>
</feature>
<dbReference type="AlphaFoldDB" id="A0A426XLF6"/>
<protein>
    <submittedName>
        <fullName evidence="2">Uncharacterized protein</fullName>
    </submittedName>
</protein>
<organism evidence="2 3">
    <name type="scientific">Ensete ventricosum</name>
    <name type="common">Abyssinian banana</name>
    <name type="synonym">Musa ensete</name>
    <dbReference type="NCBI Taxonomy" id="4639"/>
    <lineage>
        <taxon>Eukaryota</taxon>
        <taxon>Viridiplantae</taxon>
        <taxon>Streptophyta</taxon>
        <taxon>Embryophyta</taxon>
        <taxon>Tracheophyta</taxon>
        <taxon>Spermatophyta</taxon>
        <taxon>Magnoliopsida</taxon>
        <taxon>Liliopsida</taxon>
        <taxon>Zingiberales</taxon>
        <taxon>Musaceae</taxon>
        <taxon>Ensete</taxon>
    </lineage>
</organism>
<evidence type="ECO:0000256" key="1">
    <source>
        <dbReference type="SAM" id="MobiDB-lite"/>
    </source>
</evidence>
<accession>A0A426XLF6</accession>
<sequence>MAKSIVDGRVKKKKKKKKRRKMKKYMVVVLACVLPARPHCPRAVAALVAMGSPVRCRHLGSPRATIVLALGERSRR</sequence>
<evidence type="ECO:0000313" key="3">
    <source>
        <dbReference type="Proteomes" id="UP000287651"/>
    </source>
</evidence>
<comment type="caution">
    <text evidence="2">The sequence shown here is derived from an EMBL/GenBank/DDBJ whole genome shotgun (WGS) entry which is preliminary data.</text>
</comment>
<reference evidence="2 3" key="1">
    <citation type="journal article" date="2014" name="Agronomy (Basel)">
        <title>A Draft Genome Sequence for Ensete ventricosum, the Drought-Tolerant Tree Against Hunger.</title>
        <authorList>
            <person name="Harrison J."/>
            <person name="Moore K.A."/>
            <person name="Paszkiewicz K."/>
            <person name="Jones T."/>
            <person name="Grant M."/>
            <person name="Ambacheew D."/>
            <person name="Muzemil S."/>
            <person name="Studholme D.J."/>
        </authorList>
    </citation>
    <scope>NUCLEOTIDE SEQUENCE [LARGE SCALE GENOMIC DNA]</scope>
</reference>
<proteinExistence type="predicted"/>
<name>A0A426XLF6_ENSVE</name>